<dbReference type="EMBL" id="CM016556">
    <property type="protein sequence ID" value="TKW15375.1"/>
    <property type="molecule type" value="Genomic_DNA"/>
</dbReference>
<reference evidence="2" key="1">
    <citation type="submission" date="2019-03" db="EMBL/GenBank/DDBJ databases">
        <title>WGS assembly of Setaria viridis.</title>
        <authorList>
            <person name="Huang P."/>
            <person name="Jenkins J."/>
            <person name="Grimwood J."/>
            <person name="Barry K."/>
            <person name="Healey A."/>
            <person name="Mamidi S."/>
            <person name="Sreedasyam A."/>
            <person name="Shu S."/>
            <person name="Feldman M."/>
            <person name="Wu J."/>
            <person name="Yu Y."/>
            <person name="Chen C."/>
            <person name="Johnson J."/>
            <person name="Rokhsar D."/>
            <person name="Baxter I."/>
            <person name="Schmutz J."/>
            <person name="Brutnell T."/>
            <person name="Kellogg E."/>
        </authorList>
    </citation>
    <scope>NUCLEOTIDE SEQUENCE [LARGE SCALE GENOMIC DNA]</scope>
</reference>
<dbReference type="Proteomes" id="UP000298652">
    <property type="component" value="Chromosome 5"/>
</dbReference>
<protein>
    <submittedName>
        <fullName evidence="2">Uncharacterized protein</fullName>
    </submittedName>
</protein>
<gene>
    <name evidence="2" type="ORF">SEVIR_5G234150v2</name>
</gene>
<accession>A0A4U6UJY7</accession>
<keyword evidence="3" id="KW-1185">Reference proteome</keyword>
<evidence type="ECO:0000256" key="1">
    <source>
        <dbReference type="SAM" id="MobiDB-lite"/>
    </source>
</evidence>
<dbReference type="Gramene" id="TKW15375">
    <property type="protein sequence ID" value="TKW15375"/>
    <property type="gene ID" value="SEVIR_5G234150v2"/>
</dbReference>
<evidence type="ECO:0000313" key="3">
    <source>
        <dbReference type="Proteomes" id="UP000298652"/>
    </source>
</evidence>
<proteinExistence type="predicted"/>
<organism evidence="2 3">
    <name type="scientific">Setaria viridis</name>
    <name type="common">Green bristlegrass</name>
    <name type="synonym">Setaria italica subsp. viridis</name>
    <dbReference type="NCBI Taxonomy" id="4556"/>
    <lineage>
        <taxon>Eukaryota</taxon>
        <taxon>Viridiplantae</taxon>
        <taxon>Streptophyta</taxon>
        <taxon>Embryophyta</taxon>
        <taxon>Tracheophyta</taxon>
        <taxon>Spermatophyta</taxon>
        <taxon>Magnoliopsida</taxon>
        <taxon>Liliopsida</taxon>
        <taxon>Poales</taxon>
        <taxon>Poaceae</taxon>
        <taxon>PACMAD clade</taxon>
        <taxon>Panicoideae</taxon>
        <taxon>Panicodae</taxon>
        <taxon>Paniceae</taxon>
        <taxon>Cenchrinae</taxon>
        <taxon>Setaria</taxon>
    </lineage>
</organism>
<name>A0A4U6UJY7_SETVI</name>
<feature type="region of interest" description="Disordered" evidence="1">
    <location>
        <begin position="56"/>
        <end position="77"/>
    </location>
</feature>
<dbReference type="AlphaFoldDB" id="A0A4U6UJY7"/>
<evidence type="ECO:0000313" key="2">
    <source>
        <dbReference type="EMBL" id="TKW15375.1"/>
    </source>
</evidence>
<sequence length="98" mass="10581">MVYVQHGVVAGALNHAGSFDKRRHRHRHRSPCIPCHSACPSPPLRIVLPSASTCHEEPGSGSRLPSTKHCPPRGWSIRSSRRRSVAANGSLCALAINS</sequence>